<dbReference type="InterPro" id="IPR011992">
    <property type="entry name" value="EF-hand-dom_pair"/>
</dbReference>
<dbReference type="RefSeq" id="WP_254673476.1">
    <property type="nucleotide sequence ID" value="NZ_JAMWDU010000002.1"/>
</dbReference>
<dbReference type="SUPFAM" id="SSF47473">
    <property type="entry name" value="EF-hand"/>
    <property type="match status" value="1"/>
</dbReference>
<keyword evidence="2" id="KW-0732">Signal</keyword>
<evidence type="ECO:0000313" key="5">
    <source>
        <dbReference type="Proteomes" id="UP001060275"/>
    </source>
</evidence>
<name>A0A9Q4FR04_9HYPH</name>
<protein>
    <recommendedName>
        <fullName evidence="3">EF-hand domain-containing protein</fullName>
    </recommendedName>
</protein>
<comment type="caution">
    <text evidence="4">The sequence shown here is derived from an EMBL/GenBank/DDBJ whole genome shotgun (WGS) entry which is preliminary data.</text>
</comment>
<sequence length="112" mass="11532">MRKFALGLVALSLAAAPALAQTPMTFADVDTDASGELSFLELQAVWPDLTEDEFNAVDLDLSGGLNADELNALQPSTMPAPMGDAMSVPTPLDEAAPAPAPDTGESLLDSSD</sequence>
<dbReference type="InterPro" id="IPR018247">
    <property type="entry name" value="EF_Hand_1_Ca_BS"/>
</dbReference>
<feature type="chain" id="PRO_5040508144" description="EF-hand domain-containing protein" evidence="2">
    <location>
        <begin position="21"/>
        <end position="112"/>
    </location>
</feature>
<dbReference type="Pfam" id="PF13202">
    <property type="entry name" value="EF-hand_5"/>
    <property type="match status" value="2"/>
</dbReference>
<dbReference type="Gene3D" id="1.10.238.10">
    <property type="entry name" value="EF-hand"/>
    <property type="match status" value="1"/>
</dbReference>
<evidence type="ECO:0000256" key="1">
    <source>
        <dbReference type="SAM" id="MobiDB-lite"/>
    </source>
</evidence>
<evidence type="ECO:0000256" key="2">
    <source>
        <dbReference type="SAM" id="SignalP"/>
    </source>
</evidence>
<evidence type="ECO:0000313" key="4">
    <source>
        <dbReference type="EMBL" id="MCP8886851.1"/>
    </source>
</evidence>
<evidence type="ECO:0000259" key="3">
    <source>
        <dbReference type="Pfam" id="PF13202"/>
    </source>
</evidence>
<dbReference type="EMBL" id="JAMWDU010000002">
    <property type="protein sequence ID" value="MCP8886851.1"/>
    <property type="molecule type" value="Genomic_DNA"/>
</dbReference>
<feature type="region of interest" description="Disordered" evidence="1">
    <location>
        <begin position="73"/>
        <end position="112"/>
    </location>
</feature>
<keyword evidence="5" id="KW-1185">Reference proteome</keyword>
<dbReference type="AlphaFoldDB" id="A0A9Q4FR04"/>
<feature type="domain" description="EF-hand" evidence="3">
    <location>
        <begin position="25"/>
        <end position="45"/>
    </location>
</feature>
<dbReference type="GO" id="GO:0005509">
    <property type="term" value="F:calcium ion binding"/>
    <property type="evidence" value="ECO:0007669"/>
    <property type="project" value="InterPro"/>
</dbReference>
<reference evidence="4" key="1">
    <citation type="submission" date="2022-06" db="EMBL/GenBank/DDBJ databases">
        <title>Devosia sp. XJ19-45 genome assembly.</title>
        <authorList>
            <person name="Li B."/>
            <person name="Cai M."/>
            <person name="Nie G."/>
            <person name="Li W."/>
        </authorList>
    </citation>
    <scope>NUCLEOTIDE SEQUENCE</scope>
    <source>
        <strain evidence="4">XJ19-45</strain>
    </source>
</reference>
<gene>
    <name evidence="4" type="ORF">NF348_07020</name>
</gene>
<dbReference type="Proteomes" id="UP001060275">
    <property type="component" value="Unassembled WGS sequence"/>
</dbReference>
<proteinExistence type="predicted"/>
<feature type="domain" description="EF-hand" evidence="3">
    <location>
        <begin position="52"/>
        <end position="73"/>
    </location>
</feature>
<feature type="signal peptide" evidence="2">
    <location>
        <begin position="1"/>
        <end position="20"/>
    </location>
</feature>
<dbReference type="PROSITE" id="PS00018">
    <property type="entry name" value="EF_HAND_1"/>
    <property type="match status" value="1"/>
</dbReference>
<accession>A0A9Q4FR04</accession>
<organism evidence="4 5">
    <name type="scientific">Devosia ureilytica</name>
    <dbReference type="NCBI Taxonomy" id="2952754"/>
    <lineage>
        <taxon>Bacteria</taxon>
        <taxon>Pseudomonadati</taxon>
        <taxon>Pseudomonadota</taxon>
        <taxon>Alphaproteobacteria</taxon>
        <taxon>Hyphomicrobiales</taxon>
        <taxon>Devosiaceae</taxon>
        <taxon>Devosia</taxon>
    </lineage>
</organism>
<dbReference type="InterPro" id="IPR002048">
    <property type="entry name" value="EF_hand_dom"/>
</dbReference>